<dbReference type="PANTHER" id="PTHR30461:SF2">
    <property type="entry name" value="SERINE RECOMBINASE PINE-RELATED"/>
    <property type="match status" value="1"/>
</dbReference>
<dbReference type="Proteomes" id="UP000193484">
    <property type="component" value="Unassembled WGS sequence"/>
</dbReference>
<name>A0A1X1RJ27_MYCFA</name>
<keyword evidence="4" id="KW-0233">DNA recombination</keyword>
<dbReference type="InterPro" id="IPR006118">
    <property type="entry name" value="Recombinase_CS"/>
</dbReference>
<dbReference type="CDD" id="cd00569">
    <property type="entry name" value="HTH_Hin_like"/>
    <property type="match status" value="1"/>
</dbReference>
<sequence length="192" mass="20784">MRTAAYVRVSTANQTVEQQRDQIRAAGYKPACVFKDNASGAAGSPRPGWDACLGWLQPGDRLVVAAVDRLGRSVHEVTSALHSLSERGVVVHSVRENVDTSTAMGKVMIGMLASVAALELELGRERRAASRSARVARGLPATCPPKLSADQQAELVKLYHGGTSVSDLAERFEVSRRSVFRYVRQAKQRLVA</sequence>
<accession>A0A1X1RJ27</accession>
<dbReference type="PROSITE" id="PS00398">
    <property type="entry name" value="RECOMBINASES_2"/>
    <property type="match status" value="1"/>
</dbReference>
<dbReference type="Gene3D" id="1.10.10.60">
    <property type="entry name" value="Homeodomain-like"/>
    <property type="match status" value="1"/>
</dbReference>
<keyword evidence="6" id="KW-1185">Reference proteome</keyword>
<dbReference type="PROSITE" id="PS00397">
    <property type="entry name" value="RECOMBINASES_1"/>
    <property type="match status" value="1"/>
</dbReference>
<reference evidence="5 6" key="1">
    <citation type="submission" date="2016-01" db="EMBL/GenBank/DDBJ databases">
        <title>The new phylogeny of the genus Mycobacterium.</title>
        <authorList>
            <person name="Tarcisio F."/>
            <person name="Conor M."/>
            <person name="Antonella G."/>
            <person name="Elisabetta G."/>
            <person name="Giulia F.S."/>
            <person name="Sara T."/>
            <person name="Anna F."/>
            <person name="Clotilde B."/>
            <person name="Roberto B."/>
            <person name="Veronica D.S."/>
            <person name="Fabio R."/>
            <person name="Monica P."/>
            <person name="Olivier J."/>
            <person name="Enrico T."/>
            <person name="Nicola S."/>
        </authorList>
    </citation>
    <scope>NUCLEOTIDE SEQUENCE [LARGE SCALE GENOMIC DNA]</scope>
    <source>
        <strain evidence="5 6">DSM 44179</strain>
    </source>
</reference>
<dbReference type="RefSeq" id="WP_085093209.1">
    <property type="nucleotide sequence ID" value="NZ_AP022603.1"/>
</dbReference>
<keyword evidence="3" id="KW-0238">DNA-binding</keyword>
<dbReference type="GO" id="GO:0000150">
    <property type="term" value="F:DNA strand exchange activity"/>
    <property type="evidence" value="ECO:0007669"/>
    <property type="project" value="InterPro"/>
</dbReference>
<evidence type="ECO:0000256" key="1">
    <source>
        <dbReference type="ARBA" id="ARBA00009913"/>
    </source>
</evidence>
<dbReference type="Pfam" id="PF00239">
    <property type="entry name" value="Resolvase"/>
    <property type="match status" value="1"/>
</dbReference>
<dbReference type="SUPFAM" id="SSF46689">
    <property type="entry name" value="Homeodomain-like"/>
    <property type="match status" value="1"/>
</dbReference>
<evidence type="ECO:0000313" key="6">
    <source>
        <dbReference type="Proteomes" id="UP000193484"/>
    </source>
</evidence>
<evidence type="ECO:0000256" key="3">
    <source>
        <dbReference type="ARBA" id="ARBA00023125"/>
    </source>
</evidence>
<protein>
    <submittedName>
        <fullName evidence="5">Resolvase</fullName>
    </submittedName>
</protein>
<dbReference type="InterPro" id="IPR009057">
    <property type="entry name" value="Homeodomain-like_sf"/>
</dbReference>
<evidence type="ECO:0000313" key="5">
    <source>
        <dbReference type="EMBL" id="ORV07521.1"/>
    </source>
</evidence>
<dbReference type="AlphaFoldDB" id="A0A1X1RJ27"/>
<keyword evidence="2" id="KW-0229">DNA integration</keyword>
<dbReference type="SUPFAM" id="SSF53041">
    <property type="entry name" value="Resolvase-like"/>
    <property type="match status" value="1"/>
</dbReference>
<dbReference type="STRING" id="1793.AWC04_03670"/>
<gene>
    <name evidence="5" type="ORF">AWC04_03670</name>
</gene>
<comment type="caution">
    <text evidence="5">The sequence shown here is derived from an EMBL/GenBank/DDBJ whole genome shotgun (WGS) entry which is preliminary data.</text>
</comment>
<dbReference type="SMART" id="SM00857">
    <property type="entry name" value="Resolvase"/>
    <property type="match status" value="1"/>
</dbReference>
<dbReference type="InterPro" id="IPR006120">
    <property type="entry name" value="Resolvase_HTH_dom"/>
</dbReference>
<dbReference type="GO" id="GO:0015074">
    <property type="term" value="P:DNA integration"/>
    <property type="evidence" value="ECO:0007669"/>
    <property type="project" value="UniProtKB-KW"/>
</dbReference>
<evidence type="ECO:0000256" key="4">
    <source>
        <dbReference type="ARBA" id="ARBA00023172"/>
    </source>
</evidence>
<evidence type="ECO:0000256" key="2">
    <source>
        <dbReference type="ARBA" id="ARBA00022908"/>
    </source>
</evidence>
<dbReference type="Pfam" id="PF02796">
    <property type="entry name" value="HTH_7"/>
    <property type="match status" value="1"/>
</dbReference>
<dbReference type="GO" id="GO:0003677">
    <property type="term" value="F:DNA binding"/>
    <property type="evidence" value="ECO:0007669"/>
    <property type="project" value="UniProtKB-KW"/>
</dbReference>
<dbReference type="InterPro" id="IPR036162">
    <property type="entry name" value="Resolvase-like_N_sf"/>
</dbReference>
<dbReference type="CDD" id="cd03768">
    <property type="entry name" value="SR_ResInv"/>
    <property type="match status" value="1"/>
</dbReference>
<dbReference type="EMBL" id="LQOJ01000019">
    <property type="protein sequence ID" value="ORV07521.1"/>
    <property type="molecule type" value="Genomic_DNA"/>
</dbReference>
<dbReference type="InterPro" id="IPR050639">
    <property type="entry name" value="SSR_resolvase"/>
</dbReference>
<dbReference type="Gene3D" id="3.40.50.1390">
    <property type="entry name" value="Resolvase, N-terminal catalytic domain"/>
    <property type="match status" value="1"/>
</dbReference>
<dbReference type="PROSITE" id="PS51736">
    <property type="entry name" value="RECOMBINASES_3"/>
    <property type="match status" value="1"/>
</dbReference>
<dbReference type="InterPro" id="IPR006119">
    <property type="entry name" value="Resolv_N"/>
</dbReference>
<dbReference type="OrthoDB" id="3405463at2"/>
<dbReference type="PANTHER" id="PTHR30461">
    <property type="entry name" value="DNA-INVERTASE FROM LAMBDOID PROPHAGE"/>
    <property type="match status" value="1"/>
</dbReference>
<comment type="similarity">
    <text evidence="1">Belongs to the site-specific recombinase resolvase family.</text>
</comment>
<proteinExistence type="inferred from homology"/>
<organism evidence="5 6">
    <name type="scientific">Mycolicibacterium fallax</name>
    <name type="common">Mycobacterium fallax</name>
    <dbReference type="NCBI Taxonomy" id="1793"/>
    <lineage>
        <taxon>Bacteria</taxon>
        <taxon>Bacillati</taxon>
        <taxon>Actinomycetota</taxon>
        <taxon>Actinomycetes</taxon>
        <taxon>Mycobacteriales</taxon>
        <taxon>Mycobacteriaceae</taxon>
        <taxon>Mycolicibacterium</taxon>
    </lineage>
</organism>